<gene>
    <name evidence="2" type="ORF">EJB05_36485</name>
</gene>
<dbReference type="InterPro" id="IPR044810">
    <property type="entry name" value="WRKY_plant"/>
</dbReference>
<evidence type="ECO:0008006" key="4">
    <source>
        <dbReference type="Google" id="ProtNLM"/>
    </source>
</evidence>
<comment type="caution">
    <text evidence="2">The sequence shown here is derived from an EMBL/GenBank/DDBJ whole genome shotgun (WGS) entry which is preliminary data.</text>
</comment>
<feature type="region of interest" description="Disordered" evidence="1">
    <location>
        <begin position="496"/>
        <end position="537"/>
    </location>
</feature>
<dbReference type="AlphaFoldDB" id="A0A5J9U974"/>
<organism evidence="2 3">
    <name type="scientific">Eragrostis curvula</name>
    <name type="common">weeping love grass</name>
    <dbReference type="NCBI Taxonomy" id="38414"/>
    <lineage>
        <taxon>Eukaryota</taxon>
        <taxon>Viridiplantae</taxon>
        <taxon>Streptophyta</taxon>
        <taxon>Embryophyta</taxon>
        <taxon>Tracheophyta</taxon>
        <taxon>Spermatophyta</taxon>
        <taxon>Magnoliopsida</taxon>
        <taxon>Liliopsida</taxon>
        <taxon>Poales</taxon>
        <taxon>Poaceae</taxon>
        <taxon>PACMAD clade</taxon>
        <taxon>Chloridoideae</taxon>
        <taxon>Eragrostideae</taxon>
        <taxon>Eragrostidinae</taxon>
        <taxon>Eragrostis</taxon>
    </lineage>
</organism>
<dbReference type="PANTHER" id="PTHR31429:SF117">
    <property type="entry name" value="OS05G0567200 PROTEIN"/>
    <property type="match status" value="1"/>
</dbReference>
<dbReference type="GO" id="GO:0003700">
    <property type="term" value="F:DNA-binding transcription factor activity"/>
    <property type="evidence" value="ECO:0007669"/>
    <property type="project" value="InterPro"/>
</dbReference>
<protein>
    <recommendedName>
        <fullName evidence="4">WRKY domain-containing protein</fullName>
    </recommendedName>
</protein>
<sequence length="537" mass="56543">MDSDRHAAARHVCAPRAYIYAPCPPLPTRSSIPSSPLTVCLTPTHHHLSILPVVSSSRAYVIDGVVVVVRGRRRRPQAQERQWRRRRAGGAVAVAARAFPPVVLGYDAAGAGADERRVVDEMDFFKTEKRERKEAAAAADQASAAGGGSPDDLRIMKDDLTINVGLHVGRRKSGSEDSFVDDGTSSDEEHRRGTKAELALTKAKLERMNEENQQLRTLLNDMGVRCQSLQTHLATLMQQRNLRGGGVGAPSLELNVDPERKDQQERSQLLPRQFMSLGTAPDETSRSVMAVGVDPRGSDCSPSSSKLVADTAGSAPMDYCPGTGNGGMLPLPTFDHHHRRSPEEAQGWLPNKVPKFLPTKGPEPVAEAATMRKARVSVRARVATISASAPFPTVTLDLTQTAPAASSSSSAQPPRPEPAQLQAALAEAARPVQLPQLFGQKLYDHSKLSAVHSAAGTKATDGGALADTVSAAAAITSDPNFTAVLAAAITSYIGSSSGGGGAGAGGSSGTVQPMVSGGGDDGCSRDEKKGEQIEQLA</sequence>
<feature type="compositionally biased region" description="Basic and acidic residues" evidence="1">
    <location>
        <begin position="522"/>
        <end position="537"/>
    </location>
</feature>
<feature type="region of interest" description="Disordered" evidence="1">
    <location>
        <begin position="171"/>
        <end position="195"/>
    </location>
</feature>
<feature type="region of interest" description="Disordered" evidence="1">
    <location>
        <begin position="402"/>
        <end position="422"/>
    </location>
</feature>
<feature type="region of interest" description="Disordered" evidence="1">
    <location>
        <begin position="135"/>
        <end position="154"/>
    </location>
</feature>
<dbReference type="EMBL" id="RWGY01000029">
    <property type="protein sequence ID" value="TVU20282.1"/>
    <property type="molecule type" value="Genomic_DNA"/>
</dbReference>
<reference evidence="2 3" key="1">
    <citation type="journal article" date="2019" name="Sci. Rep.">
        <title>A high-quality genome of Eragrostis curvula grass provides insights into Poaceae evolution and supports new strategies to enhance forage quality.</title>
        <authorList>
            <person name="Carballo J."/>
            <person name="Santos B.A.C.M."/>
            <person name="Zappacosta D."/>
            <person name="Garbus I."/>
            <person name="Selva J.P."/>
            <person name="Gallo C.A."/>
            <person name="Diaz A."/>
            <person name="Albertini E."/>
            <person name="Caccamo M."/>
            <person name="Echenique V."/>
        </authorList>
    </citation>
    <scope>NUCLEOTIDE SEQUENCE [LARGE SCALE GENOMIC DNA]</scope>
    <source>
        <strain evidence="3">cv. Victoria</strain>
        <tissue evidence="2">Leaf</tissue>
    </source>
</reference>
<feature type="compositionally biased region" description="Gly residues" evidence="1">
    <location>
        <begin position="496"/>
        <end position="508"/>
    </location>
</feature>
<accession>A0A5J9U974</accession>
<feature type="non-terminal residue" evidence="2">
    <location>
        <position position="1"/>
    </location>
</feature>
<name>A0A5J9U974_9POAL</name>
<dbReference type="Proteomes" id="UP000324897">
    <property type="component" value="Chromosome 7"/>
</dbReference>
<evidence type="ECO:0000256" key="1">
    <source>
        <dbReference type="SAM" id="MobiDB-lite"/>
    </source>
</evidence>
<proteinExistence type="predicted"/>
<keyword evidence="3" id="KW-1185">Reference proteome</keyword>
<evidence type="ECO:0000313" key="3">
    <source>
        <dbReference type="Proteomes" id="UP000324897"/>
    </source>
</evidence>
<dbReference type="PANTHER" id="PTHR31429">
    <property type="entry name" value="WRKY TRANSCRIPTION FACTOR 36-RELATED"/>
    <property type="match status" value="1"/>
</dbReference>
<evidence type="ECO:0000313" key="2">
    <source>
        <dbReference type="EMBL" id="TVU20282.1"/>
    </source>
</evidence>
<dbReference type="OrthoDB" id="2020995at2759"/>
<dbReference type="Gramene" id="TVU20282">
    <property type="protein sequence ID" value="TVU20282"/>
    <property type="gene ID" value="EJB05_36485"/>
</dbReference>